<keyword evidence="5 7" id="KW-1133">Transmembrane helix</keyword>
<evidence type="ECO:0000256" key="6">
    <source>
        <dbReference type="ARBA" id="ARBA00023136"/>
    </source>
</evidence>
<dbReference type="AlphaFoldDB" id="A0A2X2EPW5"/>
<dbReference type="GO" id="GO:0031460">
    <property type="term" value="P:glycine betaine transport"/>
    <property type="evidence" value="ECO:0007669"/>
    <property type="project" value="TreeGrafter"/>
</dbReference>
<accession>A0A2X2EPW5</accession>
<dbReference type="PANTHER" id="PTHR30177">
    <property type="entry name" value="GLYCINE BETAINE/L-PROLINE TRANSPORT SYSTEM PERMEASE PROTEIN PROW"/>
    <property type="match status" value="1"/>
</dbReference>
<feature type="transmembrane region" description="Helical" evidence="7">
    <location>
        <begin position="148"/>
        <end position="175"/>
    </location>
</feature>
<evidence type="ECO:0000259" key="8">
    <source>
        <dbReference type="PROSITE" id="PS50928"/>
    </source>
</evidence>
<evidence type="ECO:0000313" key="10">
    <source>
        <dbReference type="EMBL" id="VFS63142.1"/>
    </source>
</evidence>
<reference evidence="10 12" key="1">
    <citation type="submission" date="2019-03" db="EMBL/GenBank/DDBJ databases">
        <authorList>
            <consortium name="Pathogen Informatics"/>
        </authorList>
    </citation>
    <scope>NUCLEOTIDE SEQUENCE [LARGE SCALE GENOMIC DNA]</scope>
    <source>
        <strain evidence="9 11">2880STDY5682802</strain>
        <strain evidence="10 12">NCTC12998</strain>
    </source>
</reference>
<keyword evidence="3" id="KW-1003">Cell membrane</keyword>
<evidence type="ECO:0000256" key="5">
    <source>
        <dbReference type="ARBA" id="ARBA00022989"/>
    </source>
</evidence>
<name>A0A2X2EPW5_RAOPL</name>
<comment type="similarity">
    <text evidence="7">Belongs to the binding-protein-dependent transport system permease family.</text>
</comment>
<dbReference type="InterPro" id="IPR051204">
    <property type="entry name" value="ABC_transp_perm/SBD"/>
</dbReference>
<feature type="transmembrane region" description="Helical" evidence="7">
    <location>
        <begin position="195"/>
        <end position="220"/>
    </location>
</feature>
<sequence length="225" mass="24689">MPCSSMCWMATWKFAAMIDWQWMVDNKILIGELLWQHTQLVCISLFFGTLLTGALLVVTLRWPATAQPLIYLCGVIFTIPSLALFILLLPFTGLSLTTSVIGLTIYSLLILLRNVIAGIEKLPAAVLESARALGYTRHYRFMDIELPLLVPSLFAGLRIASVTLVGLVTVTALIGQGGLGQLLLAGFNQDFLTPIVVSLALSLVLSFLLDSLIAHVGYWLTPWAR</sequence>
<dbReference type="Proteomes" id="UP000078124">
    <property type="component" value="Unassembled WGS sequence"/>
</dbReference>
<feature type="domain" description="ABC transmembrane type-1" evidence="8">
    <location>
        <begin position="34"/>
        <end position="214"/>
    </location>
</feature>
<keyword evidence="2 7" id="KW-0813">Transport</keyword>
<dbReference type="InterPro" id="IPR035906">
    <property type="entry name" value="MetI-like_sf"/>
</dbReference>
<keyword evidence="6 7" id="KW-0472">Membrane</keyword>
<dbReference type="EMBL" id="FLAC01000002">
    <property type="protein sequence ID" value="SAP56782.1"/>
    <property type="molecule type" value="Genomic_DNA"/>
</dbReference>
<dbReference type="Gene3D" id="1.10.3720.10">
    <property type="entry name" value="MetI-like"/>
    <property type="match status" value="1"/>
</dbReference>
<dbReference type="SUPFAM" id="SSF161098">
    <property type="entry name" value="MetI-like"/>
    <property type="match status" value="1"/>
</dbReference>
<evidence type="ECO:0000256" key="3">
    <source>
        <dbReference type="ARBA" id="ARBA00022519"/>
    </source>
</evidence>
<keyword evidence="3" id="KW-0997">Cell inner membrane</keyword>
<dbReference type="EMBL" id="CAADJE010000021">
    <property type="protein sequence ID" value="VFS63142.1"/>
    <property type="molecule type" value="Genomic_DNA"/>
</dbReference>
<protein>
    <submittedName>
        <fullName evidence="9">Binding-protein-dependent transport system inner membrane protein</fullName>
    </submittedName>
    <submittedName>
        <fullName evidence="10">Osmoprotectant uptake system permease protein yehY</fullName>
    </submittedName>
</protein>
<organism evidence="10 12">
    <name type="scientific">Raoultella planticola</name>
    <name type="common">Klebsiella planticola</name>
    <dbReference type="NCBI Taxonomy" id="575"/>
    <lineage>
        <taxon>Bacteria</taxon>
        <taxon>Pseudomonadati</taxon>
        <taxon>Pseudomonadota</taxon>
        <taxon>Gammaproteobacteria</taxon>
        <taxon>Enterobacterales</taxon>
        <taxon>Enterobacteriaceae</taxon>
        <taxon>Klebsiella/Raoultella group</taxon>
        <taxon>Raoultella</taxon>
    </lineage>
</organism>
<keyword evidence="4 7" id="KW-0812">Transmembrane</keyword>
<gene>
    <name evidence="10" type="primary">yehY_2</name>
    <name evidence="9" type="synonym">yehY_1</name>
    <name evidence="10" type="ORF">NCTC12998_02142</name>
    <name evidence="9" type="ORF">SAMEA2273876_00631</name>
</gene>
<evidence type="ECO:0000256" key="7">
    <source>
        <dbReference type="RuleBase" id="RU363032"/>
    </source>
</evidence>
<evidence type="ECO:0000256" key="4">
    <source>
        <dbReference type="ARBA" id="ARBA00022692"/>
    </source>
</evidence>
<proteinExistence type="inferred from homology"/>
<evidence type="ECO:0000256" key="2">
    <source>
        <dbReference type="ARBA" id="ARBA00022448"/>
    </source>
</evidence>
<feature type="transmembrane region" description="Helical" evidence="7">
    <location>
        <begin position="94"/>
        <end position="112"/>
    </location>
</feature>
<dbReference type="PANTHER" id="PTHR30177:SF4">
    <property type="entry name" value="OSMOPROTECTANT IMPORT PERMEASE PROTEIN OSMW"/>
    <property type="match status" value="1"/>
</dbReference>
<dbReference type="InterPro" id="IPR000515">
    <property type="entry name" value="MetI-like"/>
</dbReference>
<dbReference type="GO" id="GO:0005886">
    <property type="term" value="C:plasma membrane"/>
    <property type="evidence" value="ECO:0007669"/>
    <property type="project" value="UniProtKB-SubCell"/>
</dbReference>
<dbReference type="Pfam" id="PF00528">
    <property type="entry name" value="BPD_transp_1"/>
    <property type="match status" value="1"/>
</dbReference>
<evidence type="ECO:0000313" key="11">
    <source>
        <dbReference type="Proteomes" id="UP000078124"/>
    </source>
</evidence>
<feature type="transmembrane region" description="Helical" evidence="7">
    <location>
        <begin position="69"/>
        <end position="88"/>
    </location>
</feature>
<evidence type="ECO:0000256" key="1">
    <source>
        <dbReference type="ARBA" id="ARBA00004429"/>
    </source>
</evidence>
<dbReference type="Proteomes" id="UP000345637">
    <property type="component" value="Unassembled WGS sequence"/>
</dbReference>
<dbReference type="GO" id="GO:0055085">
    <property type="term" value="P:transmembrane transport"/>
    <property type="evidence" value="ECO:0007669"/>
    <property type="project" value="InterPro"/>
</dbReference>
<evidence type="ECO:0000313" key="9">
    <source>
        <dbReference type="EMBL" id="SAP56782.1"/>
    </source>
</evidence>
<dbReference type="PROSITE" id="PS50928">
    <property type="entry name" value="ABC_TM1"/>
    <property type="match status" value="1"/>
</dbReference>
<evidence type="ECO:0000313" key="12">
    <source>
        <dbReference type="Proteomes" id="UP000345637"/>
    </source>
</evidence>
<feature type="transmembrane region" description="Helical" evidence="7">
    <location>
        <begin position="33"/>
        <end position="57"/>
    </location>
</feature>
<dbReference type="CDD" id="cd06261">
    <property type="entry name" value="TM_PBP2"/>
    <property type="match status" value="1"/>
</dbReference>
<comment type="subcellular location">
    <subcellularLocation>
        <location evidence="1">Cell inner membrane</location>
        <topology evidence="1">Multi-pass membrane protein</topology>
    </subcellularLocation>
    <subcellularLocation>
        <location evidence="7">Cell membrane</location>
        <topology evidence="7">Multi-pass membrane protein</topology>
    </subcellularLocation>
</comment>